<organism evidence="1 2">
    <name type="scientific">Streptomyces ortus</name>
    <dbReference type="NCBI Taxonomy" id="2867268"/>
    <lineage>
        <taxon>Bacteria</taxon>
        <taxon>Bacillati</taxon>
        <taxon>Actinomycetota</taxon>
        <taxon>Actinomycetes</taxon>
        <taxon>Kitasatosporales</taxon>
        <taxon>Streptomycetaceae</taxon>
        <taxon>Streptomyces</taxon>
    </lineage>
</organism>
<dbReference type="Proteomes" id="UP001165590">
    <property type="component" value="Unassembled WGS sequence"/>
</dbReference>
<keyword evidence="2" id="KW-1185">Reference proteome</keyword>
<comment type="caution">
    <text evidence="1">The sequence shown here is derived from an EMBL/GenBank/DDBJ whole genome shotgun (WGS) entry which is preliminary data.</text>
</comment>
<gene>
    <name evidence="1" type="ORF">K3769_38345</name>
</gene>
<reference evidence="1" key="1">
    <citation type="journal article" date="2022" name="bioRxiv">
        <title>Discovery and biosynthetic assessment of Streptomyces ortus sp nov. isolated from a deep-sea sponge.</title>
        <authorList>
            <person name="Williams S.E."/>
        </authorList>
    </citation>
    <scope>NUCLEOTIDE SEQUENCE</scope>
    <source>
        <strain evidence="1">A15ISP2-DRY2</strain>
    </source>
</reference>
<dbReference type="PANTHER" id="PTHR42749">
    <property type="entry name" value="CELL SHAPE-DETERMINING PROTEIN MREB"/>
    <property type="match status" value="1"/>
</dbReference>
<sequence>MTTPRRSRSHPRMGRHRPWPWCRHCSGIALDLGSARTRAWTSGRRMILDVPSVTFPGGGATYPIQRGTIVDTPGTSRMLDRLLGHRLPRFGRPLLILTTPVLGGVAYRAQARTAVEVLRPRAVLTVPTARAVATAVDADLSRPLLVVDIGAHLTEVTLLADGAVTDARHTALGTGDLGKDTPPALIADAIVAMVAGMLEQDRTPATLDALRRGALLAGGGALRPDITYHLSGRLHAPARPVPAPHTAAVRGAAHLLRAAHAHPSLPVANSGLGSDLGSGLGAGLGAGLGSE</sequence>
<dbReference type="InterPro" id="IPR043129">
    <property type="entry name" value="ATPase_NBD"/>
</dbReference>
<dbReference type="RefSeq" id="WP_267030820.1">
    <property type="nucleotide sequence ID" value="NZ_JAIFZO010000002.1"/>
</dbReference>
<protein>
    <submittedName>
        <fullName evidence="1">Rod shape-determining protein</fullName>
    </submittedName>
</protein>
<evidence type="ECO:0000313" key="1">
    <source>
        <dbReference type="EMBL" id="MCX4238537.1"/>
    </source>
</evidence>
<evidence type="ECO:0000313" key="2">
    <source>
        <dbReference type="Proteomes" id="UP001165590"/>
    </source>
</evidence>
<dbReference type="Gene3D" id="3.30.420.40">
    <property type="match status" value="1"/>
</dbReference>
<dbReference type="SUPFAM" id="SSF53067">
    <property type="entry name" value="Actin-like ATPase domain"/>
    <property type="match status" value="1"/>
</dbReference>
<proteinExistence type="predicted"/>
<dbReference type="PANTHER" id="PTHR42749:SF1">
    <property type="entry name" value="CELL SHAPE-DETERMINING PROTEIN MREB"/>
    <property type="match status" value="1"/>
</dbReference>
<accession>A0ABT3VF23</accession>
<dbReference type="EMBL" id="JAIFZO010000002">
    <property type="protein sequence ID" value="MCX4238537.1"/>
    <property type="molecule type" value="Genomic_DNA"/>
</dbReference>
<name>A0ABT3VF23_9ACTN</name>